<dbReference type="KEGG" id="amog:QRX60_17305"/>
<gene>
    <name evidence="2" type="ORF">QRX60_17305</name>
</gene>
<sequence length="171" mass="18277">MPTRIRKRSSATAIEQAFAEAGEHASTGAIGSTPVQARCSRTHSAQPGVDVAPGGREAGAVARVGRVSCFPYLVDYAEELLGVAFTVDTFQAGLRCEAANTTKPTEVLGRSTPGFAEWYGNLSESEKDEQAEAGRNALSQLVSDDEPAPPRRRSPDSVDEEDFSEMDWLDG</sequence>
<dbReference type="EMBL" id="CP127295">
    <property type="protein sequence ID" value="WIY05516.1"/>
    <property type="molecule type" value="Genomic_DNA"/>
</dbReference>
<reference evidence="2 3" key="1">
    <citation type="submission" date="2023-06" db="EMBL/GenBank/DDBJ databases">
        <authorList>
            <person name="Oyuntsetseg B."/>
            <person name="Kim S.B."/>
        </authorList>
    </citation>
    <scope>NUCLEOTIDE SEQUENCE [LARGE SCALE GENOMIC DNA]</scope>
    <source>
        <strain evidence="2 3">4-36</strain>
    </source>
</reference>
<dbReference type="AlphaFoldDB" id="A0A9Y2JVJ1"/>
<evidence type="ECO:0000256" key="1">
    <source>
        <dbReference type="SAM" id="MobiDB-lite"/>
    </source>
</evidence>
<proteinExistence type="predicted"/>
<keyword evidence="3" id="KW-1185">Reference proteome</keyword>
<organism evidence="2 3">
    <name type="scientific">Amycolatopsis mongoliensis</name>
    <dbReference type="NCBI Taxonomy" id="715475"/>
    <lineage>
        <taxon>Bacteria</taxon>
        <taxon>Bacillati</taxon>
        <taxon>Actinomycetota</taxon>
        <taxon>Actinomycetes</taxon>
        <taxon>Pseudonocardiales</taxon>
        <taxon>Pseudonocardiaceae</taxon>
        <taxon>Amycolatopsis</taxon>
    </lineage>
</organism>
<dbReference type="Proteomes" id="UP001239397">
    <property type="component" value="Chromosome"/>
</dbReference>
<dbReference type="RefSeq" id="WP_286001804.1">
    <property type="nucleotide sequence ID" value="NZ_CP127295.1"/>
</dbReference>
<evidence type="ECO:0000313" key="3">
    <source>
        <dbReference type="Proteomes" id="UP001239397"/>
    </source>
</evidence>
<accession>A0A9Y2JVJ1</accession>
<feature type="region of interest" description="Disordered" evidence="1">
    <location>
        <begin position="124"/>
        <end position="171"/>
    </location>
</feature>
<evidence type="ECO:0000313" key="2">
    <source>
        <dbReference type="EMBL" id="WIY05516.1"/>
    </source>
</evidence>
<protein>
    <submittedName>
        <fullName evidence="2">Uncharacterized protein</fullName>
    </submittedName>
</protein>
<feature type="compositionally biased region" description="Acidic residues" evidence="1">
    <location>
        <begin position="157"/>
        <end position="171"/>
    </location>
</feature>
<name>A0A9Y2JVJ1_9PSEU</name>